<dbReference type="PANTHER" id="PTHR19847">
    <property type="entry name" value="DDB1- AND CUL4-ASSOCIATED FACTOR 11"/>
    <property type="match status" value="1"/>
</dbReference>
<evidence type="ECO:0000256" key="2">
    <source>
        <dbReference type="ARBA" id="ARBA00022603"/>
    </source>
</evidence>
<dbReference type="InterPro" id="IPR015943">
    <property type="entry name" value="WD40/YVTN_repeat-like_dom_sf"/>
</dbReference>
<dbReference type="SUPFAM" id="SSF50978">
    <property type="entry name" value="WD40 repeat-like"/>
    <property type="match status" value="1"/>
</dbReference>
<comment type="subunit">
    <text evidence="6">Component of a multi-subunit COQ enzyme complex, composed of at least COQ3, COQ4, COQ5, COQ6, COQ7 and COQ9.</text>
</comment>
<feature type="repeat" description="WD" evidence="7">
    <location>
        <begin position="337"/>
        <end position="371"/>
    </location>
</feature>
<keyword evidence="10" id="KW-1185">Reference proteome</keyword>
<feature type="compositionally biased region" description="Acidic residues" evidence="8">
    <location>
        <begin position="9"/>
        <end position="47"/>
    </location>
</feature>
<dbReference type="Pfam" id="PF00400">
    <property type="entry name" value="WD40"/>
    <property type="match status" value="4"/>
</dbReference>
<comment type="subcellular location">
    <subcellularLocation>
        <location evidence="6">Mitochondrion inner membrane</location>
        <topology evidence="6">Peripheral membrane protein</topology>
        <orientation evidence="6">Matrix side</orientation>
    </subcellularLocation>
</comment>
<evidence type="ECO:0000256" key="8">
    <source>
        <dbReference type="SAM" id="MobiDB-lite"/>
    </source>
</evidence>
<evidence type="ECO:0000256" key="7">
    <source>
        <dbReference type="PROSITE-ProRule" id="PRU00221"/>
    </source>
</evidence>
<sequence length="911" mass="101964">MAAQGIPESELDEDYEDEDDEDEEVDEDEDFDDDLDEEDAEDVDEDDVMHPGAIEGGTGGIFFLETEGANGSTIEHHVRHLSLRELQQLLTYGMASFDADDPPSEDSEDGSGLLSRWERPFNAPLDLWEPVTVPVRAGQELKYSGDFGMPYTTRTQSLAAQIARRKQLARPPRKADMAYPRLPNSRGVLSMYVVRLMQVYDTTMAPRKHPNTVRDTSYFGGMDDDAIEQVTSLNLIQTVEAQGGQWTITDVNLSPDNQWIVYSSISPYVGLSPVRHVDDDAGGAANQVTLDFSANTGQYSGIWSLRFSGDSREIIAGAHYGYIYVYDIEAQRRVLSVGAHDDDVNSVTFADATSSNVFVSGSDDSMLKVWDRRSLVRGKPAGCLPGHTEGITYIAPKGDGRYCISNSKDQSVRLWDLRNLVSIDTVENWAPLDYSLRNWDYRYMPYRRPRYYAHPEDCSVMTYRGHSVLRTLIRCYFSPRATTGQQYIYSGSADGRIHIWSLDGRVAQVIDRNYVHPMQYDDGRASDPLAPERDLPPARRAQRSRFVPRFSRLRSAPQRDKCIVRDVSWHSDEPTLMSTSWDGGDGQAGSVAQHRCAMRGLHTSCVAHEQGRNTHFGFRTVQESDKETLVGSVFSSVASSYDMMNDAMSLGIHRLWKNHFVEMLNPRGGIQCLDVAGGTGDIALRILDHARTQHLDRETRVTVLDINPQMLIEGQKRLKETMYWNTPQIKFQLGNAEALDKPMEVPERINPPASTRKNPILPPLVSEPIASESMDLYTIAFGIRNCTHIDQVIREAYRVLKPGGIFACLEFGKVSVPFLAQLYKQYSFSVIPPLGQLLVGDRESYQYLVESIERFPTQAEFANMVAEAGFLSPGSVEAQSMGLPRLSGPNGAYEDLSLGIATIWTGIKPFA</sequence>
<evidence type="ECO:0000256" key="3">
    <source>
        <dbReference type="ARBA" id="ARBA00022679"/>
    </source>
</evidence>
<dbReference type="InterPro" id="IPR001680">
    <property type="entry name" value="WD40_rpt"/>
</dbReference>
<evidence type="ECO:0000256" key="4">
    <source>
        <dbReference type="ARBA" id="ARBA00022691"/>
    </source>
</evidence>
<evidence type="ECO:0000256" key="5">
    <source>
        <dbReference type="ARBA" id="ARBA00022737"/>
    </source>
</evidence>
<keyword evidence="3 6" id="KW-0808">Transferase</keyword>
<dbReference type="FunFam" id="3.40.50.150:FF:000208">
    <property type="entry name" value="2-methoxy-6-polyprenyl-1,4-benzoquinol methylase, mitochondrial"/>
    <property type="match status" value="1"/>
</dbReference>
<dbReference type="PROSITE" id="PS50082">
    <property type="entry name" value="WD_REPEATS_2"/>
    <property type="match status" value="2"/>
</dbReference>
<dbReference type="InterPro" id="IPR036322">
    <property type="entry name" value="WD40_repeat_dom_sf"/>
</dbReference>
<dbReference type="SMART" id="SM00320">
    <property type="entry name" value="WD40"/>
    <property type="match status" value="4"/>
</dbReference>
<keyword evidence="1 7" id="KW-0853">WD repeat</keyword>
<feature type="repeat" description="WD" evidence="7">
    <location>
        <begin position="384"/>
        <end position="425"/>
    </location>
</feature>
<dbReference type="Pfam" id="PF01209">
    <property type="entry name" value="Ubie_methyltran"/>
    <property type="match status" value="2"/>
</dbReference>
<dbReference type="InterPro" id="IPR029063">
    <property type="entry name" value="SAM-dependent_MTases_sf"/>
</dbReference>
<dbReference type="InterPro" id="IPR020472">
    <property type="entry name" value="WD40_PAC1"/>
</dbReference>
<feature type="binding site" evidence="6">
    <location>
        <begin position="735"/>
        <end position="736"/>
    </location>
    <ligand>
        <name>S-adenosyl-L-methionine</name>
        <dbReference type="ChEBI" id="CHEBI:59789"/>
    </ligand>
</feature>
<dbReference type="PROSITE" id="PS51608">
    <property type="entry name" value="SAM_MT_UBIE"/>
    <property type="match status" value="1"/>
</dbReference>
<keyword evidence="4 6" id="KW-0949">S-adenosyl-L-methionine</keyword>
<gene>
    <name evidence="6" type="primary">COQ5</name>
    <name evidence="9" type="ORF">MBRA1_000534</name>
</gene>
<dbReference type="PROSITE" id="PS50294">
    <property type="entry name" value="WD_REPEATS_REGION"/>
    <property type="match status" value="2"/>
</dbReference>
<feature type="region of interest" description="Disordered" evidence="8">
    <location>
        <begin position="1"/>
        <end position="56"/>
    </location>
</feature>
<evidence type="ECO:0000313" key="9">
    <source>
        <dbReference type="EMBL" id="WFC93908.1"/>
    </source>
</evidence>
<dbReference type="AlphaFoldDB" id="A0AAF0DR50"/>
<dbReference type="GO" id="GO:0032259">
    <property type="term" value="P:methylation"/>
    <property type="evidence" value="ECO:0007669"/>
    <property type="project" value="UniProtKB-KW"/>
</dbReference>
<dbReference type="SUPFAM" id="SSF53335">
    <property type="entry name" value="S-adenosyl-L-methionine-dependent methyltransferases"/>
    <property type="match status" value="1"/>
</dbReference>
<dbReference type="GO" id="GO:0043161">
    <property type="term" value="P:proteasome-mediated ubiquitin-dependent protein catabolic process"/>
    <property type="evidence" value="ECO:0007669"/>
    <property type="project" value="TreeGrafter"/>
</dbReference>
<comment type="function">
    <text evidence="6">Methyltransferase required for the conversion of 2-polyprenyl-6-methoxy-1,4-benzoquinol (DDMQH2) to 2-polyprenyl-3-methyl-6-methoxy-1,4-benzoquinol (DMQH2).</text>
</comment>
<dbReference type="InterPro" id="IPR004033">
    <property type="entry name" value="UbiE/COQ5_MeTrFase"/>
</dbReference>
<dbReference type="InterPro" id="IPR023576">
    <property type="entry name" value="UbiE/COQ5_MeTrFase_CS"/>
</dbReference>
<keyword evidence="6" id="KW-0999">Mitochondrion inner membrane</keyword>
<dbReference type="GO" id="GO:0080008">
    <property type="term" value="C:Cul4-RING E3 ubiquitin ligase complex"/>
    <property type="evidence" value="ECO:0007669"/>
    <property type="project" value="TreeGrafter"/>
</dbReference>
<dbReference type="InterPro" id="IPR051859">
    <property type="entry name" value="DCAF"/>
</dbReference>
<dbReference type="GO" id="GO:0031314">
    <property type="term" value="C:extrinsic component of mitochondrial inner membrane"/>
    <property type="evidence" value="ECO:0007669"/>
    <property type="project" value="UniProtKB-UniRule"/>
</dbReference>
<dbReference type="EC" id="2.1.1.201" evidence="6"/>
<dbReference type="GO" id="GO:0008425">
    <property type="term" value="F:2-methoxy-6-polyprenyl-1,4-benzoquinol methyltransferase activity"/>
    <property type="evidence" value="ECO:0007669"/>
    <property type="project" value="UniProtKB-UniRule"/>
</dbReference>
<reference evidence="9" key="1">
    <citation type="submission" date="2023-03" db="EMBL/GenBank/DDBJ databases">
        <title>Mating type loci evolution in Malassezia.</title>
        <authorList>
            <person name="Coelho M.A."/>
        </authorList>
    </citation>
    <scope>NUCLEOTIDE SEQUENCE</scope>
    <source>
        <strain evidence="9">CBS 14135</strain>
    </source>
</reference>
<keyword evidence="2 6" id="KW-0489">Methyltransferase</keyword>
<feature type="binding site" evidence="6">
    <location>
        <position position="679"/>
    </location>
    <ligand>
        <name>S-adenosyl-L-methionine</name>
        <dbReference type="ChEBI" id="CHEBI:59789"/>
    </ligand>
</feature>
<dbReference type="Gene3D" id="3.40.50.150">
    <property type="entry name" value="Vaccinia Virus protein VP39"/>
    <property type="match status" value="1"/>
</dbReference>
<dbReference type="Proteomes" id="UP001216638">
    <property type="component" value="Chromosome 1"/>
</dbReference>
<feature type="binding site" evidence="6">
    <location>
        <position position="705"/>
    </location>
    <ligand>
        <name>S-adenosyl-L-methionine</name>
        <dbReference type="ChEBI" id="CHEBI:59789"/>
    </ligand>
</feature>
<comment type="catalytic activity">
    <reaction evidence="6">
        <text>a 2-methoxy-6-(all-trans-polyprenyl)benzene-1,4-diol + S-adenosyl-L-methionine = a 5-methoxy-2-methyl-3-(all-trans-polyprenyl)benzene-1,4-diol + S-adenosyl-L-homocysteine + H(+)</text>
        <dbReference type="Rhea" id="RHEA:28286"/>
        <dbReference type="Rhea" id="RHEA-COMP:10858"/>
        <dbReference type="Rhea" id="RHEA-COMP:10859"/>
        <dbReference type="ChEBI" id="CHEBI:15378"/>
        <dbReference type="ChEBI" id="CHEBI:57856"/>
        <dbReference type="ChEBI" id="CHEBI:59789"/>
        <dbReference type="ChEBI" id="CHEBI:84166"/>
        <dbReference type="ChEBI" id="CHEBI:84167"/>
        <dbReference type="EC" id="2.1.1.201"/>
    </reaction>
</comment>
<accession>A0AAF0DR50</accession>
<keyword evidence="6" id="KW-0496">Mitochondrion</keyword>
<keyword evidence="6" id="KW-0831">Ubiquinone biosynthesis</keyword>
<name>A0AAF0DR50_9BASI</name>
<dbReference type="CDD" id="cd02440">
    <property type="entry name" value="AdoMet_MTases"/>
    <property type="match status" value="1"/>
</dbReference>
<proteinExistence type="inferred from homology"/>
<dbReference type="Gene3D" id="2.130.10.10">
    <property type="entry name" value="YVTN repeat-like/Quinoprotein amine dehydrogenase"/>
    <property type="match status" value="1"/>
</dbReference>
<keyword evidence="5" id="KW-0677">Repeat</keyword>
<evidence type="ECO:0000313" key="10">
    <source>
        <dbReference type="Proteomes" id="UP001216638"/>
    </source>
</evidence>
<dbReference type="PROSITE" id="PS01184">
    <property type="entry name" value="UBIE_2"/>
    <property type="match status" value="1"/>
</dbReference>
<evidence type="ECO:0000256" key="6">
    <source>
        <dbReference type="HAMAP-Rule" id="MF_03191"/>
    </source>
</evidence>
<dbReference type="PRINTS" id="PR00320">
    <property type="entry name" value="GPROTEINBRPT"/>
</dbReference>
<comment type="caution">
    <text evidence="6">Lacks conserved residue(s) required for the propagation of feature annotation.</text>
</comment>
<dbReference type="EMBL" id="CP119951">
    <property type="protein sequence ID" value="WFC93908.1"/>
    <property type="molecule type" value="Genomic_DNA"/>
</dbReference>
<comment type="similarity">
    <text evidence="6">Belongs to the class I-like SAM-binding methyltransferase superfamily. MenG/UbiE family.</text>
</comment>
<dbReference type="PANTHER" id="PTHR19847:SF7">
    <property type="entry name" value="DDB1- AND CUL4-ASSOCIATED FACTOR 11"/>
    <property type="match status" value="1"/>
</dbReference>
<dbReference type="HAMAP" id="MF_01813">
    <property type="entry name" value="MenG_UbiE_methyltr"/>
    <property type="match status" value="1"/>
</dbReference>
<dbReference type="PROSITE" id="PS01183">
    <property type="entry name" value="UBIE_1"/>
    <property type="match status" value="1"/>
</dbReference>
<organism evidence="9 10">
    <name type="scientific">Malassezia brasiliensis</name>
    <dbReference type="NCBI Taxonomy" id="1821822"/>
    <lineage>
        <taxon>Eukaryota</taxon>
        <taxon>Fungi</taxon>
        <taxon>Dikarya</taxon>
        <taxon>Basidiomycota</taxon>
        <taxon>Ustilaginomycotina</taxon>
        <taxon>Malasseziomycetes</taxon>
        <taxon>Malasseziales</taxon>
        <taxon>Malasseziaceae</taxon>
        <taxon>Malassezia</taxon>
    </lineage>
</organism>
<protein>
    <recommendedName>
        <fullName evidence="6">2-methoxy-6-polyprenyl-1,4-benzoquinol methylase, mitochondrial</fullName>
        <ecNumber evidence="6">2.1.1.201</ecNumber>
    </recommendedName>
    <alternativeName>
        <fullName evidence="6">Ubiquinone biosynthesis methyltransferase COQ5</fullName>
    </alternativeName>
</protein>
<comment type="pathway">
    <text evidence="6">Cofactor biosynthesis; ubiquinone biosynthesis.</text>
</comment>
<evidence type="ECO:0000256" key="1">
    <source>
        <dbReference type="ARBA" id="ARBA00022574"/>
    </source>
</evidence>
<keyword evidence="6" id="KW-0472">Membrane</keyword>